<feature type="compositionally biased region" description="Polar residues" evidence="6">
    <location>
        <begin position="721"/>
        <end position="737"/>
    </location>
</feature>
<evidence type="ECO:0000259" key="8">
    <source>
        <dbReference type="PROSITE" id="PS50011"/>
    </source>
</evidence>
<dbReference type="EMBL" id="JAGKQM010000009">
    <property type="protein sequence ID" value="KAH0912786.1"/>
    <property type="molecule type" value="Genomic_DNA"/>
</dbReference>
<feature type="non-terminal residue" evidence="9">
    <location>
        <position position="1"/>
    </location>
</feature>
<dbReference type="Pfam" id="PF00069">
    <property type="entry name" value="Pkinase"/>
    <property type="match status" value="1"/>
</dbReference>
<evidence type="ECO:0000256" key="1">
    <source>
        <dbReference type="ARBA" id="ARBA00022679"/>
    </source>
</evidence>
<feature type="region of interest" description="Disordered" evidence="6">
    <location>
        <begin position="707"/>
        <end position="737"/>
    </location>
</feature>
<dbReference type="Gene3D" id="1.10.510.10">
    <property type="entry name" value="Transferase(Phosphotransferase) domain 1"/>
    <property type="match status" value="1"/>
</dbReference>
<keyword evidence="7" id="KW-1133">Transmembrane helix</keyword>
<feature type="domain" description="Protein kinase" evidence="8">
    <location>
        <begin position="375"/>
        <end position="656"/>
    </location>
</feature>
<dbReference type="InterPro" id="IPR017441">
    <property type="entry name" value="Protein_kinase_ATP_BS"/>
</dbReference>
<feature type="binding site" evidence="5">
    <location>
        <position position="403"/>
    </location>
    <ligand>
        <name>ATP</name>
        <dbReference type="ChEBI" id="CHEBI:30616"/>
    </ligand>
</feature>
<keyword evidence="10" id="KW-1185">Reference proteome</keyword>
<evidence type="ECO:0000256" key="3">
    <source>
        <dbReference type="ARBA" id="ARBA00022777"/>
    </source>
</evidence>
<keyword evidence="1" id="KW-0808">Transferase</keyword>
<keyword evidence="7" id="KW-0472">Membrane</keyword>
<comment type="caution">
    <text evidence="9">The sequence shown here is derived from an EMBL/GenBank/DDBJ whole genome shotgun (WGS) entry which is preliminary data.</text>
</comment>
<dbReference type="CDD" id="cd14066">
    <property type="entry name" value="STKc_IRAK"/>
    <property type="match status" value="1"/>
</dbReference>
<accession>A0ABQ8C8U6</accession>
<dbReference type="SMART" id="SM00220">
    <property type="entry name" value="S_TKc"/>
    <property type="match status" value="1"/>
</dbReference>
<protein>
    <recommendedName>
        <fullName evidence="8">Protein kinase domain-containing protein</fullName>
    </recommendedName>
</protein>
<evidence type="ECO:0000256" key="2">
    <source>
        <dbReference type="ARBA" id="ARBA00022741"/>
    </source>
</evidence>
<dbReference type="InterPro" id="IPR000719">
    <property type="entry name" value="Prot_kinase_dom"/>
</dbReference>
<dbReference type="PROSITE" id="PS50011">
    <property type="entry name" value="PROTEIN_KINASE_DOM"/>
    <property type="match status" value="1"/>
</dbReference>
<dbReference type="Proteomes" id="UP000824890">
    <property type="component" value="Unassembled WGS sequence"/>
</dbReference>
<dbReference type="Gene3D" id="3.30.200.20">
    <property type="entry name" value="Phosphorylase Kinase, domain 1"/>
    <property type="match status" value="1"/>
</dbReference>
<evidence type="ECO:0000256" key="6">
    <source>
        <dbReference type="SAM" id="MobiDB-lite"/>
    </source>
</evidence>
<organism evidence="9 10">
    <name type="scientific">Brassica napus</name>
    <name type="common">Rape</name>
    <dbReference type="NCBI Taxonomy" id="3708"/>
    <lineage>
        <taxon>Eukaryota</taxon>
        <taxon>Viridiplantae</taxon>
        <taxon>Streptophyta</taxon>
        <taxon>Embryophyta</taxon>
        <taxon>Tracheophyta</taxon>
        <taxon>Spermatophyta</taxon>
        <taxon>Magnoliopsida</taxon>
        <taxon>eudicotyledons</taxon>
        <taxon>Gunneridae</taxon>
        <taxon>Pentapetalae</taxon>
        <taxon>rosids</taxon>
        <taxon>malvids</taxon>
        <taxon>Brassicales</taxon>
        <taxon>Brassicaceae</taxon>
        <taxon>Brassiceae</taxon>
        <taxon>Brassica</taxon>
    </lineage>
</organism>
<name>A0ABQ8C8U6_BRANA</name>
<keyword evidence="4 5" id="KW-0067">ATP-binding</keyword>
<dbReference type="InterPro" id="IPR008271">
    <property type="entry name" value="Ser/Thr_kinase_AS"/>
</dbReference>
<proteinExistence type="predicted"/>
<evidence type="ECO:0000256" key="4">
    <source>
        <dbReference type="ARBA" id="ARBA00022840"/>
    </source>
</evidence>
<keyword evidence="3" id="KW-0418">Kinase</keyword>
<evidence type="ECO:0000256" key="7">
    <source>
        <dbReference type="SAM" id="Phobius"/>
    </source>
</evidence>
<dbReference type="SUPFAM" id="SSF56112">
    <property type="entry name" value="Protein kinase-like (PK-like)"/>
    <property type="match status" value="1"/>
</dbReference>
<dbReference type="PANTHER" id="PTHR46008">
    <property type="entry name" value="LEAF RUST 10 DISEASE-RESISTANCE LOCUS RECEPTOR-LIKE PROTEIN KINASE-LIKE 1.4"/>
    <property type="match status" value="1"/>
</dbReference>
<dbReference type="PANTHER" id="PTHR46008:SF62">
    <property type="entry name" value="PROTEIN KINASE DOMAIN-CONTAINING PROTEIN"/>
    <property type="match status" value="1"/>
</dbReference>
<evidence type="ECO:0000313" key="9">
    <source>
        <dbReference type="EMBL" id="KAH0912786.1"/>
    </source>
</evidence>
<keyword evidence="7" id="KW-0812">Transmembrane</keyword>
<dbReference type="PROSITE" id="PS00108">
    <property type="entry name" value="PROTEIN_KINASE_ST"/>
    <property type="match status" value="1"/>
</dbReference>
<evidence type="ECO:0000313" key="10">
    <source>
        <dbReference type="Proteomes" id="UP000824890"/>
    </source>
</evidence>
<reference evidence="9 10" key="1">
    <citation type="submission" date="2021-05" db="EMBL/GenBank/DDBJ databases">
        <title>Genome Assembly of Synthetic Allotetraploid Brassica napus Reveals Homoeologous Exchanges between Subgenomes.</title>
        <authorList>
            <person name="Davis J.T."/>
        </authorList>
    </citation>
    <scope>NUCLEOTIDE SEQUENCE [LARGE SCALE GENOMIC DNA]</scope>
    <source>
        <strain evidence="10">cv. Da-Ae</strain>
        <tissue evidence="9">Seedling</tissue>
    </source>
</reference>
<keyword evidence="2 5" id="KW-0547">Nucleotide-binding</keyword>
<dbReference type="PROSITE" id="PS00107">
    <property type="entry name" value="PROTEIN_KINASE_ATP"/>
    <property type="match status" value="1"/>
</dbReference>
<gene>
    <name evidence="9" type="ORF">HID58_036107</name>
</gene>
<sequence>TMPCDKVHLGIKDSIPPLLQRKEPPLHRVNGLMGRSVVMMMAISHNLNLFLILTVIIGGSVSSYSSPCNGTCRGIIMPYPFGFSHGCPIKFTCSATEGAQIGGFSVRNVNATEGNIFVGVPHDCNRSIEAMTPLFGEVYAPTSENSFLMEECTNATDGCSIKQKFLETKLNLQSCDPLGKDNVSCFSTETNSSSNGTARFFSMRDLRRSSCKKLFSSVAFESVSGNEGIALEFERVRLGWWVKGECETRDSTCGANAMCTPVQTPDGSAGHRCSCMEGYRGDGYIKSPCRKAIPNCHGSRLVRGHCRSNLAIVVGGTVGGAFLLAGLALLCVCKRRRSASLRSHLSAKRLLTEATGNTSVAFFPYKDVEKATNCFSEKQRLGTGAYGTVYKGKLQNDEWVAIKRLKHRDSESVEQVMNEIKLLSSVSHPNLVRLLGCCIDQGDPVLVYEFMPHGTLSEHLQREIGDGLPWTVRLTVATQTAKAIAYLHSAMNPPIYHRDIKSSNILLDYDFNSKVADFGLSRLGMTETSHISTAPQGTPGYLDPQYHQCFHLSDKSDVYSFGVVLAEIITGLKVVDFTRPHTEINLAALAVDKIGSGCLDEIIDPVLDLNLDAWTLSSIHRVAELAFRCLAFHSDMRPTMTEVADELEQIRLSGWIPNMSLDSPTGSLRSSDQGSERSASVKKALAGSRRLVVPPKQPDILASVEEMNDNSPVSVQDPWLSAQSSPSANTLLGNMPR</sequence>
<feature type="transmembrane region" description="Helical" evidence="7">
    <location>
        <begin position="37"/>
        <end position="59"/>
    </location>
</feature>
<evidence type="ECO:0000256" key="5">
    <source>
        <dbReference type="PROSITE-ProRule" id="PRU10141"/>
    </source>
</evidence>
<dbReference type="InterPro" id="IPR011009">
    <property type="entry name" value="Kinase-like_dom_sf"/>
</dbReference>
<dbReference type="Gene3D" id="2.10.25.10">
    <property type="entry name" value="Laminin"/>
    <property type="match status" value="1"/>
</dbReference>
<feature type="transmembrane region" description="Helical" evidence="7">
    <location>
        <begin position="310"/>
        <end position="333"/>
    </location>
</feature>